<dbReference type="AlphaFoldDB" id="G9AAB4"/>
<dbReference type="PATRIC" id="fig|380.5.peg.2685"/>
<gene>
    <name evidence="2" type="ordered locus">SFHH103_02523</name>
</gene>
<protein>
    <recommendedName>
        <fullName evidence="1">DUF1330 domain-containing protein</fullName>
    </recommendedName>
</protein>
<dbReference type="KEGG" id="sfh:SFHH103_02523"/>
<accession>G9AAB4</accession>
<sequence>MAKGYLIAQVTVADREAYARYSEAAGELLKTYGAKVIVRPESAIVKEGNPKARTVIFEFDTFERAKAFWDSPEYDMAKKLRAGAADGDFILIEGVE</sequence>
<dbReference type="PANTHER" id="PTHR41521">
    <property type="match status" value="1"/>
</dbReference>
<dbReference type="eggNOG" id="COG5470">
    <property type="taxonomic scope" value="Bacteria"/>
</dbReference>
<dbReference type="Pfam" id="PF07045">
    <property type="entry name" value="DUF1330"/>
    <property type="match status" value="1"/>
</dbReference>
<evidence type="ECO:0000259" key="1">
    <source>
        <dbReference type="Pfam" id="PF07045"/>
    </source>
</evidence>
<evidence type="ECO:0000313" key="2">
    <source>
        <dbReference type="EMBL" id="CCE97018.1"/>
    </source>
</evidence>
<dbReference type="HOGENOM" id="CLU_145407_3_0_5"/>
<dbReference type="SUPFAM" id="SSF54909">
    <property type="entry name" value="Dimeric alpha+beta barrel"/>
    <property type="match status" value="1"/>
</dbReference>
<dbReference type="STRING" id="1117943.SFHH103_02523"/>
<feature type="domain" description="DUF1330" evidence="1">
    <location>
        <begin position="3"/>
        <end position="95"/>
    </location>
</feature>
<evidence type="ECO:0000313" key="3">
    <source>
        <dbReference type="Proteomes" id="UP000007735"/>
    </source>
</evidence>
<dbReference type="Gene3D" id="3.30.70.100">
    <property type="match status" value="1"/>
</dbReference>
<proteinExistence type="predicted"/>
<name>G9AAB4_SINF1</name>
<reference evidence="2 3" key="1">
    <citation type="journal article" date="2012" name="J. Bacteriol.">
        <title>Genome sequence of the soybean symbiont Sinorhizobium fredii HH103.</title>
        <authorList>
            <person name="Weidner S."/>
            <person name="Becker A."/>
            <person name="Bonilla I."/>
            <person name="Jaenicke S."/>
            <person name="Lloret J."/>
            <person name="Margaret I."/>
            <person name="Puhler A."/>
            <person name="Ruiz-Sainz J.E."/>
            <person name="Schneiker-Bekel S."/>
            <person name="Szczepanowski R."/>
            <person name="Vinardell J.M."/>
            <person name="Zehner S."/>
            <person name="Gottfert M."/>
        </authorList>
    </citation>
    <scope>NUCLEOTIDE SEQUENCE [LARGE SCALE GENOMIC DNA]</scope>
    <source>
        <strain evidence="2 3">HH103</strain>
    </source>
</reference>
<dbReference type="EMBL" id="HE616890">
    <property type="protein sequence ID" value="CCE97018.1"/>
    <property type="molecule type" value="Genomic_DNA"/>
</dbReference>
<dbReference type="PANTHER" id="PTHR41521:SF4">
    <property type="entry name" value="BLR0684 PROTEIN"/>
    <property type="match status" value="1"/>
</dbReference>
<dbReference type="Proteomes" id="UP000007735">
    <property type="component" value="Chromosome"/>
</dbReference>
<dbReference type="RefSeq" id="WP_014329451.1">
    <property type="nucleotide sequence ID" value="NC_016812.1"/>
</dbReference>
<organism evidence="2 3">
    <name type="scientific">Sinorhizobium fredii (strain HH103)</name>
    <dbReference type="NCBI Taxonomy" id="1117943"/>
    <lineage>
        <taxon>Bacteria</taxon>
        <taxon>Pseudomonadati</taxon>
        <taxon>Pseudomonadota</taxon>
        <taxon>Alphaproteobacteria</taxon>
        <taxon>Hyphomicrobiales</taxon>
        <taxon>Rhizobiaceae</taxon>
        <taxon>Sinorhizobium/Ensifer group</taxon>
        <taxon>Sinorhizobium</taxon>
    </lineage>
</organism>
<dbReference type="InterPro" id="IPR010753">
    <property type="entry name" value="DUF1330"/>
</dbReference>
<dbReference type="InterPro" id="IPR011008">
    <property type="entry name" value="Dimeric_a/b-barrel"/>
</dbReference>